<reference evidence="1 2" key="1">
    <citation type="submission" date="2018-06" db="EMBL/GenBank/DDBJ databases">
        <authorList>
            <consortium name="Pathogen Informatics"/>
            <person name="Doyle S."/>
        </authorList>
    </citation>
    <scope>NUCLEOTIDE SEQUENCE [LARGE SCALE GENOMIC DNA]</scope>
    <source>
        <strain evidence="1 2">NCTC11343</strain>
    </source>
</reference>
<dbReference type="Proteomes" id="UP000251241">
    <property type="component" value="Unassembled WGS sequence"/>
</dbReference>
<evidence type="ECO:0000313" key="2">
    <source>
        <dbReference type="Proteomes" id="UP000251241"/>
    </source>
</evidence>
<evidence type="ECO:0000313" key="1">
    <source>
        <dbReference type="EMBL" id="SPZ95103.1"/>
    </source>
</evidence>
<dbReference type="GeneID" id="99065443"/>
<organism evidence="1 2">
    <name type="scientific">Sphingobacterium multivorum</name>
    <dbReference type="NCBI Taxonomy" id="28454"/>
    <lineage>
        <taxon>Bacteria</taxon>
        <taxon>Pseudomonadati</taxon>
        <taxon>Bacteroidota</taxon>
        <taxon>Sphingobacteriia</taxon>
        <taxon>Sphingobacteriales</taxon>
        <taxon>Sphingobacteriaceae</taxon>
        <taxon>Sphingobacterium</taxon>
    </lineage>
</organism>
<dbReference type="EMBL" id="UAUU01000011">
    <property type="protein sequence ID" value="SPZ95103.1"/>
    <property type="molecule type" value="Genomic_DNA"/>
</dbReference>
<name>A0A2X2JTF3_SPHMU</name>
<sequence>MKSLRITLGVAAIAIGSFAAFSFAPANSNDQDTGIFYRNPTDGSMGDPYNPSLHPCQGSSNVCAQEYDLETEQPTGQNVIPGVKQ</sequence>
<accession>A0A2X2JTF3</accession>
<dbReference type="AlphaFoldDB" id="A0A2X2JTF3"/>
<protein>
    <submittedName>
        <fullName evidence="1">Uncharacterized protein</fullName>
    </submittedName>
</protein>
<gene>
    <name evidence="1" type="ORF">NCTC11343_05770</name>
</gene>
<proteinExistence type="predicted"/>
<dbReference type="RefSeq" id="WP_061083923.1">
    <property type="nucleotide sequence ID" value="NZ_CP069793.1"/>
</dbReference>